<dbReference type="InterPro" id="IPR036388">
    <property type="entry name" value="WH-like_DNA-bd_sf"/>
</dbReference>
<dbReference type="Ensembl" id="ENSACAT00000042316.1">
    <property type="protein sequence ID" value="ENSACAP00000027170.1"/>
    <property type="gene ID" value="ENSACAG00000040343.1"/>
</dbReference>
<dbReference type="SMART" id="SM00413">
    <property type="entry name" value="ETS"/>
    <property type="match status" value="1"/>
</dbReference>
<evidence type="ECO:0000256" key="8">
    <source>
        <dbReference type="ARBA" id="ARBA00063209"/>
    </source>
</evidence>
<dbReference type="KEGG" id="acs:100554105"/>
<comment type="subunit">
    <text evidence="8">Binds DNA as a monomer.</text>
</comment>
<evidence type="ECO:0000256" key="6">
    <source>
        <dbReference type="ARBA" id="ARBA00023242"/>
    </source>
</evidence>
<evidence type="ECO:0000256" key="1">
    <source>
        <dbReference type="ARBA" id="ARBA00004123"/>
    </source>
</evidence>
<keyword evidence="4 10" id="KW-0238">DNA-binding</keyword>
<dbReference type="InterPro" id="IPR036390">
    <property type="entry name" value="WH_DNA-bd_sf"/>
</dbReference>
<reference evidence="12" key="2">
    <citation type="submission" date="2025-08" db="UniProtKB">
        <authorList>
            <consortium name="Ensembl"/>
        </authorList>
    </citation>
    <scope>IDENTIFICATION</scope>
</reference>
<dbReference type="RefSeq" id="XP_003220972.1">
    <property type="nucleotide sequence ID" value="XM_003220924.3"/>
</dbReference>
<dbReference type="AlphaFoldDB" id="A0A803SW30"/>
<feature type="domain" description="ETS" evidence="11">
    <location>
        <begin position="110"/>
        <end position="193"/>
    </location>
</feature>
<comment type="function">
    <text evidence="7">Controls the development of red pulp macrophages required for red blood cells recycling and iron homeostasis. Transcription factor that binds to the PU-box, a purine-rich DNA sequence (5'-GAGGA[AT]-3') that can act as a lymphoid-specific enhancer. Regulates VCAM1 gene expression.</text>
</comment>
<dbReference type="GeneID" id="100554105"/>
<dbReference type="SUPFAM" id="SSF46785">
    <property type="entry name" value="Winged helix' DNA-binding domain"/>
    <property type="match status" value="1"/>
</dbReference>
<dbReference type="FunFam" id="1.10.10.10:FF:000335">
    <property type="entry name" value="Spi-C transcription factor"/>
    <property type="match status" value="1"/>
</dbReference>
<evidence type="ECO:0000313" key="12">
    <source>
        <dbReference type="Ensembl" id="ENSACAP00000027170.1"/>
    </source>
</evidence>
<evidence type="ECO:0000256" key="3">
    <source>
        <dbReference type="ARBA" id="ARBA00023015"/>
    </source>
</evidence>
<dbReference type="Gene3D" id="1.10.10.10">
    <property type="entry name" value="Winged helix-like DNA-binding domain superfamily/Winged helix DNA-binding domain"/>
    <property type="match status" value="1"/>
</dbReference>
<evidence type="ECO:0000313" key="13">
    <source>
        <dbReference type="Proteomes" id="UP000001646"/>
    </source>
</evidence>
<dbReference type="GO" id="GO:0030154">
    <property type="term" value="P:cell differentiation"/>
    <property type="evidence" value="ECO:0000318"/>
    <property type="project" value="GO_Central"/>
</dbReference>
<evidence type="ECO:0000256" key="2">
    <source>
        <dbReference type="ARBA" id="ARBA00005562"/>
    </source>
</evidence>
<dbReference type="GeneTree" id="ENSGT00940000155067"/>
<proteinExistence type="inferred from homology"/>
<keyword evidence="13" id="KW-1185">Reference proteome</keyword>
<dbReference type="GO" id="GO:0000981">
    <property type="term" value="F:DNA-binding transcription factor activity, RNA polymerase II-specific"/>
    <property type="evidence" value="ECO:0000318"/>
    <property type="project" value="GO_Central"/>
</dbReference>
<keyword evidence="3" id="KW-0805">Transcription regulation</keyword>
<dbReference type="InParanoid" id="A0A803SW30"/>
<protein>
    <recommendedName>
        <fullName evidence="9">Transcription factor Spi-C</fullName>
    </recommendedName>
</protein>
<name>A0A803SW30_ANOCA</name>
<comment type="similarity">
    <text evidence="2 10">Belongs to the ETS family.</text>
</comment>
<dbReference type="GO" id="GO:0005634">
    <property type="term" value="C:nucleus"/>
    <property type="evidence" value="ECO:0000318"/>
    <property type="project" value="GO_Central"/>
</dbReference>
<dbReference type="PROSITE" id="PS00346">
    <property type="entry name" value="ETS_DOMAIN_2"/>
    <property type="match status" value="1"/>
</dbReference>
<evidence type="ECO:0000256" key="7">
    <source>
        <dbReference type="ARBA" id="ARBA00055710"/>
    </source>
</evidence>
<evidence type="ECO:0000256" key="10">
    <source>
        <dbReference type="RuleBase" id="RU004019"/>
    </source>
</evidence>
<dbReference type="PANTHER" id="PTHR11849:SF17">
    <property type="entry name" value="TRANSCRIPTION FACTOR SPI-C"/>
    <property type="match status" value="1"/>
</dbReference>
<evidence type="ECO:0000256" key="9">
    <source>
        <dbReference type="ARBA" id="ARBA00074964"/>
    </source>
</evidence>
<dbReference type="PRINTS" id="PR00454">
    <property type="entry name" value="ETSDOMAIN"/>
</dbReference>
<evidence type="ECO:0000256" key="5">
    <source>
        <dbReference type="ARBA" id="ARBA00023163"/>
    </source>
</evidence>
<dbReference type="PANTHER" id="PTHR11849">
    <property type="entry name" value="ETS"/>
    <property type="match status" value="1"/>
</dbReference>
<sequence length="240" mass="28095">MDFTDQDLLGQALEDALEVLQRDSDGEFNYAAEGNENCLTYHHHSLQEKSSYLEEPSTEQPTHNWRTTIKTEANFYPDRAVYHTLQTVPQNRGICATPLQHKGGKGRKKLRLFEYLHESLHNPDMENCIQWIDKPNGIFQFVSKNKEKLAELWGECKGNRKIMTYQKMARALRNYGKTGEIIKIRRKLTYQFGAVLLQKLCPSCFLGKDEIIDQYAQDDNEYQCANGWFSYYYTYKRGHE</sequence>
<reference evidence="12 13" key="1">
    <citation type="submission" date="2009-12" db="EMBL/GenBank/DDBJ databases">
        <title>The Genome Sequence of Anolis carolinensis (Green Anole Lizard).</title>
        <authorList>
            <consortium name="The Genome Sequencing Platform"/>
            <person name="Di Palma F."/>
            <person name="Alfoldi J."/>
            <person name="Heiman D."/>
            <person name="Young S."/>
            <person name="Grabherr M."/>
            <person name="Johnson J."/>
            <person name="Lander E.S."/>
            <person name="Lindblad-Toh K."/>
        </authorList>
    </citation>
    <scope>NUCLEOTIDE SEQUENCE [LARGE SCALE GENOMIC DNA]</scope>
    <source>
        <strain evidence="12 13">JBL SC #1</strain>
    </source>
</reference>
<dbReference type="Pfam" id="PF00178">
    <property type="entry name" value="Ets"/>
    <property type="match status" value="1"/>
</dbReference>
<dbReference type="InterPro" id="IPR000418">
    <property type="entry name" value="Ets_dom"/>
</dbReference>
<evidence type="ECO:0000256" key="4">
    <source>
        <dbReference type="ARBA" id="ARBA00023125"/>
    </source>
</evidence>
<gene>
    <name evidence="12" type="primary">SPIC</name>
</gene>
<evidence type="ECO:0000259" key="11">
    <source>
        <dbReference type="PROSITE" id="PS50061"/>
    </source>
</evidence>
<accession>A0A803SW30</accession>
<organism evidence="12 13">
    <name type="scientific">Anolis carolinensis</name>
    <name type="common">Green anole</name>
    <name type="synonym">American chameleon</name>
    <dbReference type="NCBI Taxonomy" id="28377"/>
    <lineage>
        <taxon>Eukaryota</taxon>
        <taxon>Metazoa</taxon>
        <taxon>Chordata</taxon>
        <taxon>Craniata</taxon>
        <taxon>Vertebrata</taxon>
        <taxon>Euteleostomi</taxon>
        <taxon>Lepidosauria</taxon>
        <taxon>Squamata</taxon>
        <taxon>Bifurcata</taxon>
        <taxon>Unidentata</taxon>
        <taxon>Episquamata</taxon>
        <taxon>Toxicofera</taxon>
        <taxon>Iguania</taxon>
        <taxon>Dactyloidae</taxon>
        <taxon>Anolis</taxon>
    </lineage>
</organism>
<keyword evidence="5" id="KW-0804">Transcription</keyword>
<dbReference type="GO" id="GO:0000978">
    <property type="term" value="F:RNA polymerase II cis-regulatory region sequence-specific DNA binding"/>
    <property type="evidence" value="ECO:0007669"/>
    <property type="project" value="Ensembl"/>
</dbReference>
<dbReference type="InterPro" id="IPR046328">
    <property type="entry name" value="ETS_fam"/>
</dbReference>
<reference evidence="12" key="3">
    <citation type="submission" date="2025-09" db="UniProtKB">
        <authorList>
            <consortium name="Ensembl"/>
        </authorList>
    </citation>
    <scope>IDENTIFICATION</scope>
</reference>
<dbReference type="PROSITE" id="PS50061">
    <property type="entry name" value="ETS_DOMAIN_3"/>
    <property type="match status" value="1"/>
</dbReference>
<keyword evidence="6 10" id="KW-0539">Nucleus</keyword>
<dbReference type="GO" id="GO:0006357">
    <property type="term" value="P:regulation of transcription by RNA polymerase II"/>
    <property type="evidence" value="ECO:0000318"/>
    <property type="project" value="GO_Central"/>
</dbReference>
<dbReference type="OrthoDB" id="10043646at2759"/>
<comment type="subcellular location">
    <subcellularLocation>
        <location evidence="1 10">Nucleus</location>
    </subcellularLocation>
</comment>
<dbReference type="GO" id="GO:0001228">
    <property type="term" value="F:DNA-binding transcription activator activity, RNA polymerase II-specific"/>
    <property type="evidence" value="ECO:0007669"/>
    <property type="project" value="Ensembl"/>
</dbReference>
<dbReference type="CTD" id="121599"/>
<dbReference type="Proteomes" id="UP000001646">
    <property type="component" value="Chromosome 5"/>
</dbReference>